<dbReference type="AlphaFoldDB" id="A0A645CI97"/>
<reference evidence="3" key="1">
    <citation type="submission" date="2019-08" db="EMBL/GenBank/DDBJ databases">
        <authorList>
            <person name="Kucharzyk K."/>
            <person name="Murdoch R.W."/>
            <person name="Higgins S."/>
            <person name="Loffler F."/>
        </authorList>
    </citation>
    <scope>NUCLEOTIDE SEQUENCE</scope>
</reference>
<dbReference type="EMBL" id="VSSQ01027402">
    <property type="protein sequence ID" value="MPM76634.1"/>
    <property type="molecule type" value="Genomic_DNA"/>
</dbReference>
<dbReference type="Pfam" id="PF02638">
    <property type="entry name" value="GHL10"/>
    <property type="match status" value="1"/>
</dbReference>
<sequence length="222" mass="25591">MKDGTIDYVVPQLYWEIGKKVADYEVLLKWWSENSFNRNLYIGLYASALGIKTEPAWKKPNELARQLRLNQKYPEVSGAMFFSAKSFLKNLQGLNDSLKTNFYKYKAICPESRNGNGNGNGNAATQPQNIRILKDHNETILLWDRVEKEDGDKIACYIVYAFKGKKVGDMNNPESILTITTENNVDLKKMPTEFRGYYTFVVTAINRFRKESIPTYGISRRM</sequence>
<dbReference type="InterPro" id="IPR052177">
    <property type="entry name" value="Divisome_Glycosyl_Hydrolase"/>
</dbReference>
<comment type="caution">
    <text evidence="3">The sequence shown here is derived from an EMBL/GenBank/DDBJ whole genome shotgun (WGS) entry which is preliminary data.</text>
</comment>
<dbReference type="PANTHER" id="PTHR43405">
    <property type="entry name" value="GLYCOSYL HYDROLASE DIGH"/>
    <property type="match status" value="1"/>
</dbReference>
<protein>
    <recommendedName>
        <fullName evidence="2">Glycosyl hydrolase-like 10 domain-containing protein</fullName>
    </recommendedName>
</protein>
<evidence type="ECO:0000259" key="2">
    <source>
        <dbReference type="Pfam" id="PF02638"/>
    </source>
</evidence>
<evidence type="ECO:0000256" key="1">
    <source>
        <dbReference type="ARBA" id="ARBA00022729"/>
    </source>
</evidence>
<dbReference type="PANTHER" id="PTHR43405:SF1">
    <property type="entry name" value="GLYCOSYL HYDROLASE DIGH"/>
    <property type="match status" value="1"/>
</dbReference>
<keyword evidence="1" id="KW-0732">Signal</keyword>
<gene>
    <name evidence="3" type="ORF">SDC9_123633</name>
</gene>
<organism evidence="3">
    <name type="scientific">bioreactor metagenome</name>
    <dbReference type="NCBI Taxonomy" id="1076179"/>
    <lineage>
        <taxon>unclassified sequences</taxon>
        <taxon>metagenomes</taxon>
        <taxon>ecological metagenomes</taxon>
    </lineage>
</organism>
<feature type="domain" description="Glycosyl hydrolase-like 10" evidence="2">
    <location>
        <begin position="2"/>
        <end position="58"/>
    </location>
</feature>
<proteinExistence type="predicted"/>
<dbReference type="InterPro" id="IPR003790">
    <property type="entry name" value="GHL10"/>
</dbReference>
<accession>A0A645CI97</accession>
<name>A0A645CI97_9ZZZZ</name>
<evidence type="ECO:0000313" key="3">
    <source>
        <dbReference type="EMBL" id="MPM76634.1"/>
    </source>
</evidence>